<accession>A0ACC0CPC7</accession>
<keyword evidence="2" id="KW-1185">Reference proteome</keyword>
<evidence type="ECO:0000313" key="2">
    <source>
        <dbReference type="Proteomes" id="UP001497680"/>
    </source>
</evidence>
<protein>
    <submittedName>
        <fullName evidence="1">Uncharacterized protein</fullName>
    </submittedName>
</protein>
<evidence type="ECO:0000313" key="1">
    <source>
        <dbReference type="EMBL" id="KAI6082152.1"/>
    </source>
</evidence>
<dbReference type="Proteomes" id="UP001497680">
    <property type="component" value="Unassembled WGS sequence"/>
</dbReference>
<sequence length="205" mass="23943">MSTREELQKLIDDVGCELKTIKENIEREKKSIETIEDELRRVYEYALVVLLGQHKEEKKKLEGERDVVQKRKDNFETSALLTTSKFYCELESYQVPFLILTIVGTKKPHQTLITMASEDYYQKMINDGHAKIDNLQTEIGEKEKKISKLEVEQNKKHTSSRLQEICELKEQSEKLNGNIAAETKRISNWADAIQKLKRKQEKGKK</sequence>
<organism evidence="1 2">
    <name type="scientific">Hypoxylon rubiginosum</name>
    <dbReference type="NCBI Taxonomy" id="110542"/>
    <lineage>
        <taxon>Eukaryota</taxon>
        <taxon>Fungi</taxon>
        <taxon>Dikarya</taxon>
        <taxon>Ascomycota</taxon>
        <taxon>Pezizomycotina</taxon>
        <taxon>Sordariomycetes</taxon>
        <taxon>Xylariomycetidae</taxon>
        <taxon>Xylariales</taxon>
        <taxon>Hypoxylaceae</taxon>
        <taxon>Hypoxylon</taxon>
    </lineage>
</organism>
<name>A0ACC0CPC7_9PEZI</name>
<dbReference type="EMBL" id="MU394377">
    <property type="protein sequence ID" value="KAI6082152.1"/>
    <property type="molecule type" value="Genomic_DNA"/>
</dbReference>
<proteinExistence type="predicted"/>
<gene>
    <name evidence="1" type="ORF">F4821DRAFT_264213</name>
</gene>
<comment type="caution">
    <text evidence="1">The sequence shown here is derived from an EMBL/GenBank/DDBJ whole genome shotgun (WGS) entry which is preliminary data.</text>
</comment>
<reference evidence="1 2" key="1">
    <citation type="journal article" date="2022" name="New Phytol.">
        <title>Ecological generalism drives hyperdiversity of secondary metabolite gene clusters in xylarialean endophytes.</title>
        <authorList>
            <person name="Franco M.E.E."/>
            <person name="Wisecaver J.H."/>
            <person name="Arnold A.E."/>
            <person name="Ju Y.M."/>
            <person name="Slot J.C."/>
            <person name="Ahrendt S."/>
            <person name="Moore L.P."/>
            <person name="Eastman K.E."/>
            <person name="Scott K."/>
            <person name="Konkel Z."/>
            <person name="Mondo S.J."/>
            <person name="Kuo A."/>
            <person name="Hayes R.D."/>
            <person name="Haridas S."/>
            <person name="Andreopoulos B."/>
            <person name="Riley R."/>
            <person name="LaButti K."/>
            <person name="Pangilinan J."/>
            <person name="Lipzen A."/>
            <person name="Amirebrahimi M."/>
            <person name="Yan J."/>
            <person name="Adam C."/>
            <person name="Keymanesh K."/>
            <person name="Ng V."/>
            <person name="Louie K."/>
            <person name="Northen T."/>
            <person name="Drula E."/>
            <person name="Henrissat B."/>
            <person name="Hsieh H.M."/>
            <person name="Youens-Clark K."/>
            <person name="Lutzoni F."/>
            <person name="Miadlikowska J."/>
            <person name="Eastwood D.C."/>
            <person name="Hamelin R.C."/>
            <person name="Grigoriev I.V."/>
            <person name="U'Ren J.M."/>
        </authorList>
    </citation>
    <scope>NUCLEOTIDE SEQUENCE [LARGE SCALE GENOMIC DNA]</scope>
    <source>
        <strain evidence="1 2">ER1909</strain>
    </source>
</reference>